<evidence type="ECO:0000313" key="1">
    <source>
        <dbReference type="EMBL" id="EGZ22173.1"/>
    </source>
</evidence>
<accession>G4Z2P8</accession>
<sequence length="116" mass="13761">AMDHELKPWELYSLQGAEEPESLDTMKPYFTRYGAAKNKGISHAYTHDALQRSWCAFIRRWNVSRREGCPFASWLKAREKRRGEHSMTALRERICSMAEREWRFCYVHLVEGCENC</sequence>
<organism evidence="1 2">
    <name type="scientific">Phytophthora sojae (strain P6497)</name>
    <name type="common">Soybean stem and root rot agent</name>
    <name type="synonym">Phytophthora megasperma f. sp. glycines</name>
    <dbReference type="NCBI Taxonomy" id="1094619"/>
    <lineage>
        <taxon>Eukaryota</taxon>
        <taxon>Sar</taxon>
        <taxon>Stramenopiles</taxon>
        <taxon>Oomycota</taxon>
        <taxon>Peronosporomycetes</taxon>
        <taxon>Peronosporales</taxon>
        <taxon>Peronosporaceae</taxon>
        <taxon>Phytophthora</taxon>
    </lineage>
</organism>
<dbReference type="RefSeq" id="XP_009524890.1">
    <property type="nucleotide sequence ID" value="XM_009526595.1"/>
</dbReference>
<feature type="non-terminal residue" evidence="1">
    <location>
        <position position="1"/>
    </location>
</feature>
<dbReference type="EMBL" id="JH159153">
    <property type="protein sequence ID" value="EGZ22173.1"/>
    <property type="molecule type" value="Genomic_DNA"/>
</dbReference>
<dbReference type="InParanoid" id="G4Z2P8"/>
<proteinExistence type="predicted"/>
<evidence type="ECO:0000313" key="2">
    <source>
        <dbReference type="Proteomes" id="UP000002640"/>
    </source>
</evidence>
<dbReference type="GeneID" id="20652240"/>
<dbReference type="KEGG" id="psoj:PHYSODRAFT_424718"/>
<feature type="non-terminal residue" evidence="1">
    <location>
        <position position="116"/>
    </location>
</feature>
<reference evidence="1 2" key="1">
    <citation type="journal article" date="2006" name="Science">
        <title>Phytophthora genome sequences uncover evolutionary origins and mechanisms of pathogenesis.</title>
        <authorList>
            <person name="Tyler B.M."/>
            <person name="Tripathy S."/>
            <person name="Zhang X."/>
            <person name="Dehal P."/>
            <person name="Jiang R.H."/>
            <person name="Aerts A."/>
            <person name="Arredondo F.D."/>
            <person name="Baxter L."/>
            <person name="Bensasson D."/>
            <person name="Beynon J.L."/>
            <person name="Chapman J."/>
            <person name="Damasceno C.M."/>
            <person name="Dorrance A.E."/>
            <person name="Dou D."/>
            <person name="Dickerman A.W."/>
            <person name="Dubchak I.L."/>
            <person name="Garbelotto M."/>
            <person name="Gijzen M."/>
            <person name="Gordon S.G."/>
            <person name="Govers F."/>
            <person name="Grunwald N.J."/>
            <person name="Huang W."/>
            <person name="Ivors K.L."/>
            <person name="Jones R.W."/>
            <person name="Kamoun S."/>
            <person name="Krampis K."/>
            <person name="Lamour K.H."/>
            <person name="Lee M.K."/>
            <person name="McDonald W.H."/>
            <person name="Medina M."/>
            <person name="Meijer H.J."/>
            <person name="Nordberg E.K."/>
            <person name="Maclean D.J."/>
            <person name="Ospina-Giraldo M.D."/>
            <person name="Morris P.F."/>
            <person name="Phuntumart V."/>
            <person name="Putnam N.H."/>
            <person name="Rash S."/>
            <person name="Rose J.K."/>
            <person name="Sakihama Y."/>
            <person name="Salamov A.A."/>
            <person name="Savidor A."/>
            <person name="Scheuring C.F."/>
            <person name="Smith B.M."/>
            <person name="Sobral B.W."/>
            <person name="Terry A."/>
            <person name="Torto-Alalibo T.A."/>
            <person name="Win J."/>
            <person name="Xu Z."/>
            <person name="Zhang H."/>
            <person name="Grigoriev I.V."/>
            <person name="Rokhsar D.S."/>
            <person name="Boore J.L."/>
        </authorList>
    </citation>
    <scope>NUCLEOTIDE SEQUENCE [LARGE SCALE GENOMIC DNA]</scope>
    <source>
        <strain evidence="1 2">P6497</strain>
    </source>
</reference>
<dbReference type="Proteomes" id="UP000002640">
    <property type="component" value="Unassembled WGS sequence"/>
</dbReference>
<keyword evidence="2" id="KW-1185">Reference proteome</keyword>
<dbReference type="AlphaFoldDB" id="G4Z2P8"/>
<protein>
    <submittedName>
        <fullName evidence="1">Uncharacterized protein</fullName>
    </submittedName>
</protein>
<gene>
    <name evidence="1" type="ORF">PHYSODRAFT_424718</name>
</gene>
<name>G4Z2P8_PHYSP</name>
<dbReference type="OMA" id="KGISHAY"/>